<evidence type="ECO:0000313" key="2">
    <source>
        <dbReference type="Proteomes" id="UP001596001"/>
    </source>
</evidence>
<dbReference type="PANTHER" id="PTHR35105">
    <property type="entry name" value="EXPRESSED PROTEIN"/>
    <property type="match status" value="1"/>
</dbReference>
<proteinExistence type="predicted"/>
<dbReference type="Proteomes" id="UP001596001">
    <property type="component" value="Unassembled WGS sequence"/>
</dbReference>
<organism evidence="1 2">
    <name type="scientific">Giesbergeria sinuosa</name>
    <dbReference type="NCBI Taxonomy" id="80883"/>
    <lineage>
        <taxon>Bacteria</taxon>
        <taxon>Pseudomonadati</taxon>
        <taxon>Pseudomonadota</taxon>
        <taxon>Betaproteobacteria</taxon>
        <taxon>Burkholderiales</taxon>
        <taxon>Comamonadaceae</taxon>
        <taxon>Giesbergeria</taxon>
    </lineage>
</organism>
<protein>
    <submittedName>
        <fullName evidence="1">Glycosyltransferase</fullName>
    </submittedName>
</protein>
<gene>
    <name evidence="1" type="ORF">ACFO6X_11960</name>
</gene>
<reference evidence="2" key="1">
    <citation type="journal article" date="2019" name="Int. J. Syst. Evol. Microbiol.">
        <title>The Global Catalogue of Microorganisms (GCM) 10K type strain sequencing project: providing services to taxonomists for standard genome sequencing and annotation.</title>
        <authorList>
            <consortium name="The Broad Institute Genomics Platform"/>
            <consortium name="The Broad Institute Genome Sequencing Center for Infectious Disease"/>
            <person name="Wu L."/>
            <person name="Ma J."/>
        </authorList>
    </citation>
    <scope>NUCLEOTIDE SEQUENCE [LARGE SCALE GENOMIC DNA]</scope>
    <source>
        <strain evidence="2">CCUG 49452</strain>
    </source>
</reference>
<dbReference type="SUPFAM" id="SSF53448">
    <property type="entry name" value="Nucleotide-diphospho-sugar transferases"/>
    <property type="match status" value="1"/>
</dbReference>
<name>A0ABV9QER2_9BURK</name>
<sequence>MIRIFIGFDPRETVAWHVLTHSILARSSLPVSFTPLALNNLQGLMWRESNPLQSTQFSFSRFLTPYLSGYEGWSLFMDCDMLVQDDIAKLWALRDDKYAVMCVQHNHQPKETIKFLGAPQTPYAKKNWSSVMLFNNAKCRALTPEYVNNASGLELHQFKWLDDDAMIGSLPPEWNHLVDYDAPNSQASNVHFTLGGPYFNEYIGCEYSDQWLNEKEMMLRVDQRE</sequence>
<keyword evidence="2" id="KW-1185">Reference proteome</keyword>
<dbReference type="EMBL" id="JBHSHJ010000010">
    <property type="protein sequence ID" value="MFC4789693.1"/>
    <property type="molecule type" value="Genomic_DNA"/>
</dbReference>
<evidence type="ECO:0000313" key="1">
    <source>
        <dbReference type="EMBL" id="MFC4789693.1"/>
    </source>
</evidence>
<comment type="caution">
    <text evidence="1">The sequence shown here is derived from an EMBL/GenBank/DDBJ whole genome shotgun (WGS) entry which is preliminary data.</text>
</comment>
<dbReference type="InterPro" id="IPR029044">
    <property type="entry name" value="Nucleotide-diphossugar_trans"/>
</dbReference>
<accession>A0ABV9QER2</accession>
<dbReference type="PANTHER" id="PTHR35105:SF2">
    <property type="entry name" value="PROTEIN CDI"/>
    <property type="match status" value="1"/>
</dbReference>
<dbReference type="Gene3D" id="3.90.550.10">
    <property type="entry name" value="Spore Coat Polysaccharide Biosynthesis Protein SpsA, Chain A"/>
    <property type="match status" value="1"/>
</dbReference>
<dbReference type="RefSeq" id="WP_382433320.1">
    <property type="nucleotide sequence ID" value="NZ_JBHSHJ010000010.1"/>
</dbReference>